<feature type="compositionally biased region" description="Basic and acidic residues" evidence="1">
    <location>
        <begin position="179"/>
        <end position="189"/>
    </location>
</feature>
<reference evidence="2 3" key="1">
    <citation type="submission" date="2018-02" db="EMBL/GenBank/DDBJ databases">
        <title>Genome sequence of the basidiomycete white-rot fungus Phlebia centrifuga.</title>
        <authorList>
            <person name="Granchi Z."/>
            <person name="Peng M."/>
            <person name="de Vries R.P."/>
            <person name="Hilden K."/>
            <person name="Makela M.R."/>
            <person name="Grigoriev I."/>
            <person name="Riley R."/>
        </authorList>
    </citation>
    <scope>NUCLEOTIDE SEQUENCE [LARGE SCALE GENOMIC DNA]</scope>
    <source>
        <strain evidence="2 3">FBCC195</strain>
    </source>
</reference>
<dbReference type="OrthoDB" id="3262473at2759"/>
<feature type="region of interest" description="Disordered" evidence="1">
    <location>
        <begin position="170"/>
        <end position="189"/>
    </location>
</feature>
<dbReference type="EMBL" id="MLYV02001289">
    <property type="protein sequence ID" value="PSR71289.1"/>
    <property type="molecule type" value="Genomic_DNA"/>
</dbReference>
<feature type="region of interest" description="Disordered" evidence="1">
    <location>
        <begin position="146"/>
        <end position="165"/>
    </location>
</feature>
<evidence type="ECO:0000313" key="2">
    <source>
        <dbReference type="EMBL" id="PSR71289.1"/>
    </source>
</evidence>
<accession>A0A2R6NG54</accession>
<gene>
    <name evidence="2" type="ORF">PHLCEN_2v12803</name>
</gene>
<sequence length="189" mass="21302">MLKRQRASSPLSFPPDITTEADVSSSDLYEPDAKRRRYFVPTSSGERPASRDQDDAELSDGSSTPDIWKQERGKSWKKGAGEYSAANSLLHDLHAEQRHRAIFALSPLPSTSTSSPYQSGRITSPLLHNLSKEYTHVVEDEPLYFPSPSPECTNSSSKYSIPEPMWKQERIPSTIEADQVARRYEDTNR</sequence>
<dbReference type="AlphaFoldDB" id="A0A2R6NG54"/>
<organism evidence="2 3">
    <name type="scientific">Hermanssonia centrifuga</name>
    <dbReference type="NCBI Taxonomy" id="98765"/>
    <lineage>
        <taxon>Eukaryota</taxon>
        <taxon>Fungi</taxon>
        <taxon>Dikarya</taxon>
        <taxon>Basidiomycota</taxon>
        <taxon>Agaricomycotina</taxon>
        <taxon>Agaricomycetes</taxon>
        <taxon>Polyporales</taxon>
        <taxon>Meruliaceae</taxon>
        <taxon>Hermanssonia</taxon>
    </lineage>
</organism>
<keyword evidence="3" id="KW-1185">Reference proteome</keyword>
<protein>
    <submittedName>
        <fullName evidence="2">Uncharacterized protein</fullName>
    </submittedName>
</protein>
<evidence type="ECO:0000313" key="3">
    <source>
        <dbReference type="Proteomes" id="UP000186601"/>
    </source>
</evidence>
<dbReference type="Proteomes" id="UP000186601">
    <property type="component" value="Unassembled WGS sequence"/>
</dbReference>
<comment type="caution">
    <text evidence="2">The sequence shown here is derived from an EMBL/GenBank/DDBJ whole genome shotgun (WGS) entry which is preliminary data.</text>
</comment>
<feature type="compositionally biased region" description="Polar residues" evidence="1">
    <location>
        <begin position="150"/>
        <end position="159"/>
    </location>
</feature>
<proteinExistence type="predicted"/>
<feature type="region of interest" description="Disordered" evidence="1">
    <location>
        <begin position="1"/>
        <end position="74"/>
    </location>
</feature>
<evidence type="ECO:0000256" key="1">
    <source>
        <dbReference type="SAM" id="MobiDB-lite"/>
    </source>
</evidence>
<name>A0A2R6NG54_9APHY</name>